<accession>A0A848F8D9</accession>
<keyword evidence="2" id="KW-1185">Reference proteome</keyword>
<evidence type="ECO:0000313" key="2">
    <source>
        <dbReference type="Proteomes" id="UP000574067"/>
    </source>
</evidence>
<proteinExistence type="predicted"/>
<dbReference type="NCBIfam" id="TIGR04353">
    <property type="entry name" value="PqqD_rel_X"/>
    <property type="match status" value="1"/>
</dbReference>
<gene>
    <name evidence="1" type="ORF">HHL10_11645</name>
</gene>
<dbReference type="AlphaFoldDB" id="A0A848F8D9"/>
<name>A0A848F8D9_9BURK</name>
<protein>
    <submittedName>
        <fullName evidence="1">HPr-rel-A system PqqD family peptide chaperone</fullName>
    </submittedName>
</protein>
<dbReference type="Proteomes" id="UP000574067">
    <property type="component" value="Unassembled WGS sequence"/>
</dbReference>
<dbReference type="InterPro" id="IPR027599">
    <property type="entry name" value="PqqD-rel_X"/>
</dbReference>
<dbReference type="RefSeq" id="WP_169160513.1">
    <property type="nucleotide sequence ID" value="NZ_JABBFW010000006.1"/>
</dbReference>
<organism evidence="1 2">
    <name type="scientific">Azohydromonas caseinilytica</name>
    <dbReference type="NCBI Taxonomy" id="2728836"/>
    <lineage>
        <taxon>Bacteria</taxon>
        <taxon>Pseudomonadati</taxon>
        <taxon>Pseudomonadota</taxon>
        <taxon>Betaproteobacteria</taxon>
        <taxon>Burkholderiales</taxon>
        <taxon>Sphaerotilaceae</taxon>
        <taxon>Azohydromonas</taxon>
    </lineage>
</organism>
<dbReference type="EMBL" id="JABBFW010000006">
    <property type="protein sequence ID" value="NML15622.1"/>
    <property type="molecule type" value="Genomic_DNA"/>
</dbReference>
<reference evidence="1 2" key="1">
    <citation type="submission" date="2020-04" db="EMBL/GenBank/DDBJ databases">
        <title>Azohydromonas sp. isolated from soil.</title>
        <authorList>
            <person name="Dahal R.H."/>
        </authorList>
    </citation>
    <scope>NUCLEOTIDE SEQUENCE [LARGE SCALE GENOMIC DNA]</scope>
    <source>
        <strain evidence="1 2">G-1-1-14</strain>
    </source>
</reference>
<sequence>MHTRYAVPAGTLHWRRWDEEMAVYDTASGNTHLLSPAAAEVLLALLDSPEPQDAAALARQLLPGEDGAPPLDDDVRALRAVLQGLAKLDLVNEVPPSAP</sequence>
<evidence type="ECO:0000313" key="1">
    <source>
        <dbReference type="EMBL" id="NML15622.1"/>
    </source>
</evidence>
<comment type="caution">
    <text evidence="1">The sequence shown here is derived from an EMBL/GenBank/DDBJ whole genome shotgun (WGS) entry which is preliminary data.</text>
</comment>